<name>A0ABD3GH29_9MARC</name>
<evidence type="ECO:0000313" key="3">
    <source>
        <dbReference type="Proteomes" id="UP001633002"/>
    </source>
</evidence>
<dbReference type="EMBL" id="JBJQOH010000008">
    <property type="protein sequence ID" value="KAL3677497.1"/>
    <property type="molecule type" value="Genomic_DNA"/>
</dbReference>
<protein>
    <submittedName>
        <fullName evidence="2">Uncharacterized protein</fullName>
    </submittedName>
</protein>
<feature type="region of interest" description="Disordered" evidence="1">
    <location>
        <begin position="35"/>
        <end position="110"/>
    </location>
</feature>
<reference evidence="2 3" key="1">
    <citation type="submission" date="2024-09" db="EMBL/GenBank/DDBJ databases">
        <title>Chromosome-scale assembly of Riccia sorocarpa.</title>
        <authorList>
            <person name="Paukszto L."/>
        </authorList>
    </citation>
    <scope>NUCLEOTIDE SEQUENCE [LARGE SCALE GENOMIC DNA]</scope>
    <source>
        <strain evidence="2">LP-2024</strain>
        <tissue evidence="2">Aerial parts of the thallus</tissue>
    </source>
</reference>
<feature type="compositionally biased region" description="Basic and acidic residues" evidence="1">
    <location>
        <begin position="55"/>
        <end position="69"/>
    </location>
</feature>
<evidence type="ECO:0000256" key="1">
    <source>
        <dbReference type="SAM" id="MobiDB-lite"/>
    </source>
</evidence>
<comment type="caution">
    <text evidence="2">The sequence shown here is derived from an EMBL/GenBank/DDBJ whole genome shotgun (WGS) entry which is preliminary data.</text>
</comment>
<proteinExistence type="predicted"/>
<organism evidence="2 3">
    <name type="scientific">Riccia sorocarpa</name>
    <dbReference type="NCBI Taxonomy" id="122646"/>
    <lineage>
        <taxon>Eukaryota</taxon>
        <taxon>Viridiplantae</taxon>
        <taxon>Streptophyta</taxon>
        <taxon>Embryophyta</taxon>
        <taxon>Marchantiophyta</taxon>
        <taxon>Marchantiopsida</taxon>
        <taxon>Marchantiidae</taxon>
        <taxon>Marchantiales</taxon>
        <taxon>Ricciaceae</taxon>
        <taxon>Riccia</taxon>
    </lineage>
</organism>
<dbReference type="AlphaFoldDB" id="A0ABD3GH29"/>
<gene>
    <name evidence="2" type="ORF">R1sor_027445</name>
</gene>
<sequence>MKEDGLFVKISLDPKLMDRKTSMIALGGDLLSAEKKQRHEAERMAATKTAKSAKSSKDKGKSVDEDPPKKKPSVPTQAPREKLLGSSFAAEKARLSRESKTDSGKRKREL</sequence>
<evidence type="ECO:0000313" key="2">
    <source>
        <dbReference type="EMBL" id="KAL3677497.1"/>
    </source>
</evidence>
<feature type="compositionally biased region" description="Basic and acidic residues" evidence="1">
    <location>
        <begin position="91"/>
        <end position="110"/>
    </location>
</feature>
<accession>A0ABD3GH29</accession>
<feature type="compositionally biased region" description="Basic and acidic residues" evidence="1">
    <location>
        <begin position="35"/>
        <end position="45"/>
    </location>
</feature>
<dbReference type="Proteomes" id="UP001633002">
    <property type="component" value="Unassembled WGS sequence"/>
</dbReference>
<keyword evidence="3" id="KW-1185">Reference proteome</keyword>